<proteinExistence type="predicted"/>
<sequence length="143" mass="16038">MSVSPLSQLEVRCVLHWFSLWGPPEKEAFLSTLLARVAPSRDPQGKPLLTCPLRCSMQRARLGRDLSLELSLLSLQGSLSSPGSPQVLRCQLSLFEVYFSSWDAEGQRTFVRLLAQKDPSFVRRFLISLEQREPLLAATLAPL</sequence>
<reference evidence="1 2" key="1">
    <citation type="journal article" date="2020" name="Cell">
        <title>Large-Scale Comparative Analyses of Tick Genomes Elucidate Their Genetic Diversity and Vector Capacities.</title>
        <authorList>
            <consortium name="Tick Genome and Microbiome Consortium (TIGMIC)"/>
            <person name="Jia N."/>
            <person name="Wang J."/>
            <person name="Shi W."/>
            <person name="Du L."/>
            <person name="Sun Y."/>
            <person name="Zhan W."/>
            <person name="Jiang J.F."/>
            <person name="Wang Q."/>
            <person name="Zhang B."/>
            <person name="Ji P."/>
            <person name="Bell-Sakyi L."/>
            <person name="Cui X.M."/>
            <person name="Yuan T.T."/>
            <person name="Jiang B.G."/>
            <person name="Yang W.F."/>
            <person name="Lam T.T."/>
            <person name="Chang Q.C."/>
            <person name="Ding S.J."/>
            <person name="Wang X.J."/>
            <person name="Zhu J.G."/>
            <person name="Ruan X.D."/>
            <person name="Zhao L."/>
            <person name="Wei J.T."/>
            <person name="Ye R.Z."/>
            <person name="Que T.C."/>
            <person name="Du C.H."/>
            <person name="Zhou Y.H."/>
            <person name="Cheng J.X."/>
            <person name="Dai P.F."/>
            <person name="Guo W.B."/>
            <person name="Han X.H."/>
            <person name="Huang E.J."/>
            <person name="Li L.F."/>
            <person name="Wei W."/>
            <person name="Gao Y.C."/>
            <person name="Liu J.Z."/>
            <person name="Shao H.Z."/>
            <person name="Wang X."/>
            <person name="Wang C.C."/>
            <person name="Yang T.C."/>
            <person name="Huo Q.B."/>
            <person name="Li W."/>
            <person name="Chen H.Y."/>
            <person name="Chen S.E."/>
            <person name="Zhou L.G."/>
            <person name="Ni X.B."/>
            <person name="Tian J.H."/>
            <person name="Sheng Y."/>
            <person name="Liu T."/>
            <person name="Pan Y.S."/>
            <person name="Xia L.Y."/>
            <person name="Li J."/>
            <person name="Zhao F."/>
            <person name="Cao W.C."/>
        </authorList>
    </citation>
    <scope>NUCLEOTIDE SEQUENCE [LARGE SCALE GENOMIC DNA]</scope>
    <source>
        <strain evidence="1">Iper-2018</strain>
    </source>
</reference>
<organism evidence="1 2">
    <name type="scientific">Ixodes persulcatus</name>
    <name type="common">Taiga tick</name>
    <dbReference type="NCBI Taxonomy" id="34615"/>
    <lineage>
        <taxon>Eukaryota</taxon>
        <taxon>Metazoa</taxon>
        <taxon>Ecdysozoa</taxon>
        <taxon>Arthropoda</taxon>
        <taxon>Chelicerata</taxon>
        <taxon>Arachnida</taxon>
        <taxon>Acari</taxon>
        <taxon>Parasitiformes</taxon>
        <taxon>Ixodida</taxon>
        <taxon>Ixodoidea</taxon>
        <taxon>Ixodidae</taxon>
        <taxon>Ixodinae</taxon>
        <taxon>Ixodes</taxon>
    </lineage>
</organism>
<evidence type="ECO:0000313" key="2">
    <source>
        <dbReference type="Proteomes" id="UP000805193"/>
    </source>
</evidence>
<keyword evidence="2" id="KW-1185">Reference proteome</keyword>
<protein>
    <submittedName>
        <fullName evidence="1">Uncharacterized protein</fullName>
    </submittedName>
</protein>
<comment type="caution">
    <text evidence="1">The sequence shown here is derived from an EMBL/GenBank/DDBJ whole genome shotgun (WGS) entry which is preliminary data.</text>
</comment>
<accession>A0AC60R0Z9</accession>
<evidence type="ECO:0000313" key="1">
    <source>
        <dbReference type="EMBL" id="KAG0445615.1"/>
    </source>
</evidence>
<name>A0AC60R0Z9_IXOPE</name>
<dbReference type="Proteomes" id="UP000805193">
    <property type="component" value="Unassembled WGS sequence"/>
</dbReference>
<gene>
    <name evidence="1" type="ORF">HPB47_013453</name>
</gene>
<dbReference type="EMBL" id="JABSTQ010000156">
    <property type="protein sequence ID" value="KAG0445615.1"/>
    <property type="molecule type" value="Genomic_DNA"/>
</dbReference>